<dbReference type="Gramene" id="TraesCS5B02G480200.1">
    <property type="protein sequence ID" value="TraesCS5B02G480200.1"/>
    <property type="gene ID" value="TraesCS5B02G480200"/>
</dbReference>
<dbReference type="GeneID" id="123115177"/>
<dbReference type="RefSeq" id="XP_044392350.1">
    <property type="nucleotide sequence ID" value="XM_044536415.1"/>
</dbReference>
<name>A0A3B6LUU3_WHEAT</name>
<keyword evidence="2" id="KW-1185">Reference proteome</keyword>
<proteinExistence type="predicted"/>
<dbReference type="OMA" id="HEKDFIC"/>
<dbReference type="Proteomes" id="UP000019116">
    <property type="component" value="Chromosome 5B"/>
</dbReference>
<evidence type="ECO:0008006" key="3">
    <source>
        <dbReference type="Google" id="ProtNLM"/>
    </source>
</evidence>
<dbReference type="PANTHER" id="PTHR31479">
    <property type="entry name" value="ALPHA/BETA-HYDROLASES SUPERFAMILY PROTEIN"/>
    <property type="match status" value="1"/>
</dbReference>
<dbReference type="Gene3D" id="3.40.50.1820">
    <property type="entry name" value="alpha/beta hydrolase"/>
    <property type="match status" value="1"/>
</dbReference>
<gene>
    <name evidence="1" type="primary">LOC123115177</name>
</gene>
<protein>
    <recommendedName>
        <fullName evidence="3">Fungal lipase-like domain-containing protein</fullName>
    </recommendedName>
</protein>
<dbReference type="SUPFAM" id="SSF53474">
    <property type="entry name" value="alpha/beta-Hydrolases"/>
    <property type="match status" value="1"/>
</dbReference>
<sequence>MDLGDHFERSGPTHLMARTIDWDKEEHRRCVAASLVNSTYVMEKDRRRWSRAQLAPAWWTSFHFHLEHTRLLEDEHSIFGAIYRHVPPPPGQHHPSAPHYIVAFRGTMLRHMVDDMHLNVQIMTNTVHDSIRSQRAHAAVRNLLAAVDSRYIVWLAGHSQGASLALEVGRDLMRNGRRNLPTFLFNPPHVSLAPVINLTHSAADDKRELYVLSNLVKAELGKVLPPHRKRMEQLFEQLSSWAPKLYVHEKDFICQGFIDYFEQREQLERRFRGAARFATVLSYRDMLIHLLGVDKEPRPHLLPSATLWKNSTGCRLRSHRLKLWWKPDSELRLTQRRHTY</sequence>
<accession>A0A3B6LUU3</accession>
<organism evidence="1">
    <name type="scientific">Triticum aestivum</name>
    <name type="common">Wheat</name>
    <dbReference type="NCBI Taxonomy" id="4565"/>
    <lineage>
        <taxon>Eukaryota</taxon>
        <taxon>Viridiplantae</taxon>
        <taxon>Streptophyta</taxon>
        <taxon>Embryophyta</taxon>
        <taxon>Tracheophyta</taxon>
        <taxon>Spermatophyta</taxon>
        <taxon>Magnoliopsida</taxon>
        <taxon>Liliopsida</taxon>
        <taxon>Poales</taxon>
        <taxon>Poaceae</taxon>
        <taxon>BOP clade</taxon>
        <taxon>Pooideae</taxon>
        <taxon>Triticodae</taxon>
        <taxon>Triticeae</taxon>
        <taxon>Triticinae</taxon>
        <taxon>Triticum</taxon>
    </lineage>
</organism>
<dbReference type="OrthoDB" id="584477at2759"/>
<evidence type="ECO:0000313" key="1">
    <source>
        <dbReference type="EnsemblPlants" id="TraesCS5B02G480200.1"/>
    </source>
</evidence>
<dbReference type="SMR" id="A0A3B6LUU3"/>
<dbReference type="Gramene" id="TraesCS5B03G1170800.1">
    <property type="protein sequence ID" value="TraesCS5B03G1170800.1.CDS"/>
    <property type="gene ID" value="TraesCS5B03G1170800"/>
</dbReference>
<reference evidence="1" key="1">
    <citation type="submission" date="2018-08" db="EMBL/GenBank/DDBJ databases">
        <authorList>
            <person name="Rossello M."/>
        </authorList>
    </citation>
    <scope>NUCLEOTIDE SEQUENCE [LARGE SCALE GENOMIC DNA]</scope>
    <source>
        <strain evidence="1">cv. Chinese Spring</strain>
    </source>
</reference>
<reference evidence="1" key="2">
    <citation type="submission" date="2018-10" db="UniProtKB">
        <authorList>
            <consortium name="EnsemblPlants"/>
        </authorList>
    </citation>
    <scope>IDENTIFICATION</scope>
</reference>
<dbReference type="InterPro" id="IPR029058">
    <property type="entry name" value="AB_hydrolase_fold"/>
</dbReference>
<evidence type="ECO:0000313" key="2">
    <source>
        <dbReference type="Proteomes" id="UP000019116"/>
    </source>
</evidence>
<dbReference type="EnsemblPlants" id="TraesCS5B02G480200.1">
    <property type="protein sequence ID" value="TraesCS5B02G480200.1"/>
    <property type="gene ID" value="TraesCS5B02G480200"/>
</dbReference>
<dbReference type="PANTHER" id="PTHR31479:SF41">
    <property type="entry name" value="FUNGAL LIPASE-LIKE DOMAIN-CONTAINING PROTEIN"/>
    <property type="match status" value="1"/>
</dbReference>
<dbReference type="AlphaFoldDB" id="A0A3B6LUU3"/>